<evidence type="ECO:0000256" key="12">
    <source>
        <dbReference type="PROSITE-ProRule" id="PRU10141"/>
    </source>
</evidence>
<comment type="cofactor">
    <cofactor evidence="1">
        <name>Mg(2+)</name>
        <dbReference type="ChEBI" id="CHEBI:18420"/>
    </cofactor>
</comment>
<dbReference type="PROSITE" id="PS00107">
    <property type="entry name" value="PROTEIN_KINASE_ATP"/>
    <property type="match status" value="1"/>
</dbReference>
<dbReference type="GO" id="GO:0005737">
    <property type="term" value="C:cytoplasm"/>
    <property type="evidence" value="ECO:0007669"/>
    <property type="project" value="TreeGrafter"/>
</dbReference>
<evidence type="ECO:0000256" key="5">
    <source>
        <dbReference type="ARBA" id="ARBA00022553"/>
    </source>
</evidence>
<evidence type="ECO:0000313" key="16">
    <source>
        <dbReference type="Proteomes" id="UP000038040"/>
    </source>
</evidence>
<evidence type="ECO:0000313" key="18">
    <source>
        <dbReference type="WBParaSite" id="DME_0000989201-mRNA-1"/>
    </source>
</evidence>
<evidence type="ECO:0000256" key="4">
    <source>
        <dbReference type="ARBA" id="ARBA00022527"/>
    </source>
</evidence>
<dbReference type="PANTHER" id="PTHR48012">
    <property type="entry name" value="STERILE20-LIKE KINASE, ISOFORM B-RELATED"/>
    <property type="match status" value="1"/>
</dbReference>
<comment type="similarity">
    <text evidence="2">Belongs to the protein kinase superfamily. STE Ser/Thr protein kinase family. STE20 subfamily.</text>
</comment>
<dbReference type="STRING" id="318479.A0A0N4UPK1"/>
<dbReference type="Pfam" id="PF00069">
    <property type="entry name" value="Pkinase"/>
    <property type="match status" value="1"/>
</dbReference>
<evidence type="ECO:0000259" key="14">
    <source>
        <dbReference type="PROSITE" id="PS50219"/>
    </source>
</evidence>
<dbReference type="Proteomes" id="UP000274756">
    <property type="component" value="Unassembled WGS sequence"/>
</dbReference>
<evidence type="ECO:0000256" key="11">
    <source>
        <dbReference type="PIRSR" id="PIRSR038172-2"/>
    </source>
</evidence>
<evidence type="ECO:0000313" key="17">
    <source>
        <dbReference type="Proteomes" id="UP000274756"/>
    </source>
</evidence>
<evidence type="ECO:0000256" key="2">
    <source>
        <dbReference type="ARBA" id="ARBA00008874"/>
    </source>
</evidence>
<protein>
    <recommendedName>
        <fullName evidence="3">non-specific serine/threonine protein kinase</fullName>
        <ecNumber evidence="3">2.7.11.1</ecNumber>
    </recommendedName>
</protein>
<sequence>MHPDLIIKGDPTDDYELLQRVGYGTYGEVYKARRIRSGEIVAVKVVKLEAGDNFMVIQQEILMIKECVHPNIVAYYGSYLRRDRLWIVMEYCSGGSLQDIYLTGPLSELQIAYVCRETLKGLKHLHSKGMVHRDVKGANILLTQSGDVKLADFGIAARITATIAKRKSFIGTPYWMAPEVACVERRGGYGFECDVWAVGITAIELAELQPPLFDLQPMQVLSLMTKSSYKPPTLKEKYRWSPLFHDFVRQCLTKNPKKRPTPDKLLKTHHFILGALSSRMARDLLDKVNNPGGSFISLLSQRCSTDAEENDEVFTYLVNQNTLLAKIQPSLPDVVQALSLSNDDKEVTFDGVPLRPSDQISGGGRIIMGACFSLIFGDCPLHINCTVTWTNESNFRQLLIIGAEEGIFTLNMNELYDAAMVLIHKKRCAWLYVQKNTLMAVQGKTPYLYRHDLLALTQKGLARTLSKPMNKIPEKFVPKKFAITTRLPETKDTLQCSVVRSGVNGNIYLCCATPFVVTLFQWYEPLEKFFALKTIDMRIPYFPLPPFQLIYSADTDGDFPKVCLAVYKVTSRKYYLHMLSFNNGRNHFDLIEEARSSTTPLNSVVLKQIDKVFSNFIILFIIICIH</sequence>
<dbReference type="InterPro" id="IPR017441">
    <property type="entry name" value="Protein_kinase_ATP_BS"/>
</dbReference>
<dbReference type="SMART" id="SM00220">
    <property type="entry name" value="S_TKc"/>
    <property type="match status" value="1"/>
</dbReference>
<dbReference type="PROSITE" id="PS50219">
    <property type="entry name" value="CNH"/>
    <property type="match status" value="1"/>
</dbReference>
<dbReference type="FunFam" id="1.10.510.10:FF:000031">
    <property type="entry name" value="Mitogen-activated protein kinase kinase kinase kinase"/>
    <property type="match status" value="1"/>
</dbReference>
<reference evidence="15 17" key="2">
    <citation type="submission" date="2018-11" db="EMBL/GenBank/DDBJ databases">
        <authorList>
            <consortium name="Pathogen Informatics"/>
        </authorList>
    </citation>
    <scope>NUCLEOTIDE SEQUENCE [LARGE SCALE GENOMIC DNA]</scope>
</reference>
<feature type="domain" description="CNH" evidence="14">
    <location>
        <begin position="380"/>
        <end position="626"/>
    </location>
</feature>
<keyword evidence="5" id="KW-0597">Phosphoprotein</keyword>
<dbReference type="PROSITE" id="PS50011">
    <property type="entry name" value="PROTEIN_KINASE_DOM"/>
    <property type="match status" value="1"/>
</dbReference>
<keyword evidence="4" id="KW-0723">Serine/threonine-protein kinase</keyword>
<dbReference type="InterPro" id="IPR001180">
    <property type="entry name" value="CNH_dom"/>
</dbReference>
<evidence type="ECO:0000256" key="1">
    <source>
        <dbReference type="ARBA" id="ARBA00001946"/>
    </source>
</evidence>
<dbReference type="EMBL" id="UYYG01001249">
    <property type="protein sequence ID" value="VDN60822.1"/>
    <property type="molecule type" value="Genomic_DNA"/>
</dbReference>
<dbReference type="PANTHER" id="PTHR48012:SF18">
    <property type="entry name" value="HAPPYHOUR, ISOFORM A"/>
    <property type="match status" value="1"/>
</dbReference>
<accession>A0A0N4UPK1</accession>
<dbReference type="WBParaSite" id="DME_0000989201-mRNA-1">
    <property type="protein sequence ID" value="DME_0000989201-mRNA-1"/>
    <property type="gene ID" value="DME_0000989201"/>
</dbReference>
<dbReference type="InterPro" id="IPR021160">
    <property type="entry name" value="MAPKKKK"/>
</dbReference>
<evidence type="ECO:0000313" key="15">
    <source>
        <dbReference type="EMBL" id="VDN60822.1"/>
    </source>
</evidence>
<dbReference type="Pfam" id="PF00780">
    <property type="entry name" value="CNH"/>
    <property type="match status" value="1"/>
</dbReference>
<dbReference type="SMART" id="SM00036">
    <property type="entry name" value="CNH"/>
    <property type="match status" value="1"/>
</dbReference>
<evidence type="ECO:0000256" key="6">
    <source>
        <dbReference type="ARBA" id="ARBA00022679"/>
    </source>
</evidence>
<dbReference type="GO" id="GO:0008349">
    <property type="term" value="F:MAP kinase kinase kinase kinase activity"/>
    <property type="evidence" value="ECO:0007669"/>
    <property type="project" value="InterPro"/>
</dbReference>
<feature type="binding site" evidence="11 12">
    <location>
        <position position="44"/>
    </location>
    <ligand>
        <name>ATP</name>
        <dbReference type="ChEBI" id="CHEBI:30616"/>
    </ligand>
</feature>
<dbReference type="SUPFAM" id="SSF56112">
    <property type="entry name" value="Protein kinase-like (PK-like)"/>
    <property type="match status" value="1"/>
</dbReference>
<dbReference type="InterPro" id="IPR011009">
    <property type="entry name" value="Kinase-like_dom_sf"/>
</dbReference>
<dbReference type="CDD" id="cd06613">
    <property type="entry name" value="STKc_MAP4K3_like"/>
    <property type="match status" value="1"/>
</dbReference>
<keyword evidence="7 11" id="KW-0547">Nucleotide-binding</keyword>
<keyword evidence="17" id="KW-1185">Reference proteome</keyword>
<evidence type="ECO:0000256" key="3">
    <source>
        <dbReference type="ARBA" id="ARBA00012513"/>
    </source>
</evidence>
<dbReference type="InterPro" id="IPR008271">
    <property type="entry name" value="Ser/Thr_kinase_AS"/>
</dbReference>
<evidence type="ECO:0000256" key="9">
    <source>
        <dbReference type="ARBA" id="ARBA00022840"/>
    </source>
</evidence>
<keyword evidence="9 11" id="KW-0067">ATP-binding</keyword>
<dbReference type="PROSITE" id="PS00108">
    <property type="entry name" value="PROTEIN_KINASE_ST"/>
    <property type="match status" value="1"/>
</dbReference>
<dbReference type="AlphaFoldDB" id="A0A0N4UPK1"/>
<feature type="active site" description="Proton acceptor" evidence="10">
    <location>
        <position position="134"/>
    </location>
</feature>
<name>A0A0N4UPK1_DRAME</name>
<reference evidence="18" key="1">
    <citation type="submission" date="2017-02" db="UniProtKB">
        <authorList>
            <consortium name="WormBaseParasite"/>
        </authorList>
    </citation>
    <scope>IDENTIFICATION</scope>
</reference>
<evidence type="ECO:0000259" key="13">
    <source>
        <dbReference type="PROSITE" id="PS50011"/>
    </source>
</evidence>
<keyword evidence="6" id="KW-0808">Transferase</keyword>
<gene>
    <name evidence="15" type="ORF">DME_LOCUS10795</name>
</gene>
<dbReference type="PIRSF" id="PIRSF038172">
    <property type="entry name" value="MAPKKKK"/>
    <property type="match status" value="1"/>
</dbReference>
<dbReference type="OrthoDB" id="8693905at2759"/>
<dbReference type="InterPro" id="IPR000719">
    <property type="entry name" value="Prot_kinase_dom"/>
</dbReference>
<dbReference type="GO" id="GO:0005524">
    <property type="term" value="F:ATP binding"/>
    <property type="evidence" value="ECO:0007669"/>
    <property type="project" value="UniProtKB-UniRule"/>
</dbReference>
<feature type="domain" description="Protein kinase" evidence="13">
    <location>
        <begin position="15"/>
        <end position="272"/>
    </location>
</feature>
<dbReference type="InterPro" id="IPR050629">
    <property type="entry name" value="STE20/SPS1-PAK"/>
</dbReference>
<evidence type="ECO:0000256" key="7">
    <source>
        <dbReference type="ARBA" id="ARBA00022741"/>
    </source>
</evidence>
<dbReference type="Gene3D" id="1.10.510.10">
    <property type="entry name" value="Transferase(Phosphotransferase) domain 1"/>
    <property type="match status" value="1"/>
</dbReference>
<proteinExistence type="inferred from homology"/>
<evidence type="ECO:0000256" key="8">
    <source>
        <dbReference type="ARBA" id="ARBA00022777"/>
    </source>
</evidence>
<evidence type="ECO:0000256" key="10">
    <source>
        <dbReference type="PIRSR" id="PIRSR038172-1"/>
    </source>
</evidence>
<dbReference type="EC" id="2.7.11.1" evidence="3"/>
<keyword evidence="8" id="KW-0418">Kinase</keyword>
<dbReference type="Proteomes" id="UP000038040">
    <property type="component" value="Unplaced"/>
</dbReference>
<feature type="binding site" evidence="11">
    <location>
        <begin position="21"/>
        <end position="29"/>
    </location>
    <ligand>
        <name>ATP</name>
        <dbReference type="ChEBI" id="CHEBI:30616"/>
    </ligand>
</feature>
<organism evidence="16 18">
    <name type="scientific">Dracunculus medinensis</name>
    <name type="common">Guinea worm</name>
    <dbReference type="NCBI Taxonomy" id="318479"/>
    <lineage>
        <taxon>Eukaryota</taxon>
        <taxon>Metazoa</taxon>
        <taxon>Ecdysozoa</taxon>
        <taxon>Nematoda</taxon>
        <taxon>Chromadorea</taxon>
        <taxon>Rhabditida</taxon>
        <taxon>Spirurina</taxon>
        <taxon>Dracunculoidea</taxon>
        <taxon>Dracunculidae</taxon>
        <taxon>Dracunculus</taxon>
    </lineage>
</organism>